<dbReference type="PANTHER" id="PTHR48060">
    <property type="entry name" value="DNA DAMAGE-REPAIR/TOLERATION PROTEIN DRT100"/>
    <property type="match status" value="1"/>
</dbReference>
<dbReference type="PANTHER" id="PTHR48060:SF24">
    <property type="entry name" value="NON-SPECIFIC SERINE_THREONINE PROTEIN KINASE"/>
    <property type="match status" value="1"/>
</dbReference>
<protein>
    <submittedName>
        <fullName evidence="2">ATP binding/protein serine/threonine kinase</fullName>
    </submittedName>
</protein>
<dbReference type="AlphaFoldDB" id="A0A0L0DI67"/>
<dbReference type="InterPro" id="IPR053211">
    <property type="entry name" value="DNA_repair-toleration"/>
</dbReference>
<dbReference type="Proteomes" id="UP000054408">
    <property type="component" value="Unassembled WGS sequence"/>
</dbReference>
<dbReference type="STRING" id="461836.A0A0L0DI67"/>
<name>A0A0L0DI67_THETB</name>
<keyword evidence="2" id="KW-0808">Transferase</keyword>
<gene>
    <name evidence="2" type="ORF">AMSG_00881</name>
</gene>
<evidence type="ECO:0000256" key="1">
    <source>
        <dbReference type="ARBA" id="ARBA00022729"/>
    </source>
</evidence>
<accession>A0A0L0DI67</accession>
<dbReference type="RefSeq" id="XP_013762060.1">
    <property type="nucleotide sequence ID" value="XM_013906606.1"/>
</dbReference>
<reference evidence="2 3" key="1">
    <citation type="submission" date="2010-05" db="EMBL/GenBank/DDBJ databases">
        <title>The Genome Sequence of Thecamonas trahens ATCC 50062.</title>
        <authorList>
            <consortium name="The Broad Institute Genome Sequencing Platform"/>
            <person name="Russ C."/>
            <person name="Cuomo C."/>
            <person name="Shea T."/>
            <person name="Young S.K."/>
            <person name="Zeng Q."/>
            <person name="Koehrsen M."/>
            <person name="Haas B."/>
            <person name="Borodovsky M."/>
            <person name="Guigo R."/>
            <person name="Alvarado L."/>
            <person name="Berlin A."/>
            <person name="Bochicchio J."/>
            <person name="Borenstein D."/>
            <person name="Chapman S."/>
            <person name="Chen Z."/>
            <person name="Freedman E."/>
            <person name="Gellesch M."/>
            <person name="Goldberg J."/>
            <person name="Griggs A."/>
            <person name="Gujja S."/>
            <person name="Heilman E."/>
            <person name="Heiman D."/>
            <person name="Hepburn T."/>
            <person name="Howarth C."/>
            <person name="Jen D."/>
            <person name="Larson L."/>
            <person name="Mehta T."/>
            <person name="Park D."/>
            <person name="Pearson M."/>
            <person name="Roberts A."/>
            <person name="Saif S."/>
            <person name="Shenoy N."/>
            <person name="Sisk P."/>
            <person name="Stolte C."/>
            <person name="Sykes S."/>
            <person name="Thomson T."/>
            <person name="Walk T."/>
            <person name="White J."/>
            <person name="Yandava C."/>
            <person name="Burger G."/>
            <person name="Gray M.W."/>
            <person name="Holland P.W.H."/>
            <person name="King N."/>
            <person name="Lang F.B.F."/>
            <person name="Roger A.J."/>
            <person name="Ruiz-Trillo I."/>
            <person name="Lander E."/>
            <person name="Nusbaum C."/>
        </authorList>
    </citation>
    <scope>NUCLEOTIDE SEQUENCE [LARGE SCALE GENOMIC DNA]</scope>
    <source>
        <strain evidence="2 3">ATCC 50062</strain>
    </source>
</reference>
<dbReference type="InterPro" id="IPR032675">
    <property type="entry name" value="LRR_dom_sf"/>
</dbReference>
<keyword evidence="2" id="KW-0418">Kinase</keyword>
<dbReference type="GeneID" id="25560658"/>
<sequence>MDGTQRVQLVTELVLPANNLVGALETHLLARFAALERVNLAHNQLVGHLPSLVELSRLKVLNISYNAFQGSLPAFHPEAAVEVIDLVGNAYFGPLDLSANVVNLTHFDASRNFFHGSIFPPLLLTASGMVHYSVALNELAGTLPDSICASWPRLAHLNLANNDGLVQSAGVPLAWLSSLSGSLPPEFSTLSQLSTLQIPSASLSGTIPDGYSALTRMVDLQISSNDLEGTIPSDLFQSMPRLTTLVAEKNPMLSGQLPPSLFSSPHFDLDYVNFAWCNFPASSRLTWRFSPRRD</sequence>
<evidence type="ECO:0000313" key="2">
    <source>
        <dbReference type="EMBL" id="KNC52054.1"/>
    </source>
</evidence>
<organism evidence="2 3">
    <name type="scientific">Thecamonas trahens ATCC 50062</name>
    <dbReference type="NCBI Taxonomy" id="461836"/>
    <lineage>
        <taxon>Eukaryota</taxon>
        <taxon>Apusozoa</taxon>
        <taxon>Apusomonadida</taxon>
        <taxon>Apusomonadidae</taxon>
        <taxon>Thecamonas</taxon>
    </lineage>
</organism>
<proteinExistence type="predicted"/>
<keyword evidence="1" id="KW-0732">Signal</keyword>
<dbReference type="GO" id="GO:0016301">
    <property type="term" value="F:kinase activity"/>
    <property type="evidence" value="ECO:0007669"/>
    <property type="project" value="UniProtKB-KW"/>
</dbReference>
<dbReference type="SUPFAM" id="SSF52058">
    <property type="entry name" value="L domain-like"/>
    <property type="match status" value="1"/>
</dbReference>
<evidence type="ECO:0000313" key="3">
    <source>
        <dbReference type="Proteomes" id="UP000054408"/>
    </source>
</evidence>
<dbReference type="Gene3D" id="3.80.10.10">
    <property type="entry name" value="Ribonuclease Inhibitor"/>
    <property type="match status" value="1"/>
</dbReference>
<dbReference type="OMA" id="DSICASW"/>
<dbReference type="eggNOG" id="KOG0619">
    <property type="taxonomic scope" value="Eukaryota"/>
</dbReference>
<dbReference type="OrthoDB" id="676979at2759"/>
<keyword evidence="3" id="KW-1185">Reference proteome</keyword>
<dbReference type="EMBL" id="GL349436">
    <property type="protein sequence ID" value="KNC52054.1"/>
    <property type="molecule type" value="Genomic_DNA"/>
</dbReference>